<name>A0A078KVN7_9GAMM</name>
<feature type="region of interest" description="Disordered" evidence="1">
    <location>
        <begin position="46"/>
        <end position="112"/>
    </location>
</feature>
<dbReference type="OrthoDB" id="5657113at2"/>
<evidence type="ECO:0000256" key="1">
    <source>
        <dbReference type="SAM" id="MobiDB-lite"/>
    </source>
</evidence>
<proteinExistence type="predicted"/>
<feature type="signal peptide" evidence="2">
    <location>
        <begin position="1"/>
        <end position="19"/>
    </location>
</feature>
<evidence type="ECO:0000313" key="4">
    <source>
        <dbReference type="Proteomes" id="UP000044071"/>
    </source>
</evidence>
<feature type="compositionally biased region" description="Low complexity" evidence="1">
    <location>
        <begin position="80"/>
        <end position="90"/>
    </location>
</feature>
<organism evidence="3 4">
    <name type="scientific">Legionella massiliensis</name>
    <dbReference type="NCBI Taxonomy" id="1034943"/>
    <lineage>
        <taxon>Bacteria</taxon>
        <taxon>Pseudomonadati</taxon>
        <taxon>Pseudomonadota</taxon>
        <taxon>Gammaproteobacteria</taxon>
        <taxon>Legionellales</taxon>
        <taxon>Legionellaceae</taxon>
        <taxon>Legionella</taxon>
    </lineage>
</organism>
<feature type="chain" id="PRO_5009744024" evidence="2">
    <location>
        <begin position="20"/>
        <end position="112"/>
    </location>
</feature>
<gene>
    <name evidence="3" type="ORF">BN59_01325</name>
</gene>
<protein>
    <submittedName>
        <fullName evidence="3">Uncharacterized protein</fullName>
    </submittedName>
</protein>
<sequence length="112" mass="11233">MKRIILAIAAMTIPALMHATPDSTSLANVQLAVAVQDSGVSFGTDAGTTTYPNAGMNTTPTKNIGTDSNAVDPNAPIAKPGQAPAFNPAPAFAPAPAYTPPASQNGTTNTNP</sequence>
<keyword evidence="4" id="KW-1185">Reference proteome</keyword>
<dbReference type="AlphaFoldDB" id="A0A078KVN7"/>
<evidence type="ECO:0000256" key="2">
    <source>
        <dbReference type="SAM" id="SignalP"/>
    </source>
</evidence>
<dbReference type="Proteomes" id="UP000044071">
    <property type="component" value="Unassembled WGS sequence"/>
</dbReference>
<reference evidence="3 4" key="1">
    <citation type="submission" date="2014-06" db="EMBL/GenBank/DDBJ databases">
        <authorList>
            <person name="Urmite Genomes Urmite Genomes"/>
        </authorList>
    </citation>
    <scope>NUCLEOTIDE SEQUENCE [LARGE SCALE GENOMIC DNA]</scope>
</reference>
<feature type="compositionally biased region" description="Polar residues" evidence="1">
    <location>
        <begin position="103"/>
        <end position="112"/>
    </location>
</feature>
<dbReference type="RefSeq" id="WP_043873462.1">
    <property type="nucleotide sequence ID" value="NZ_CCVW01000001.1"/>
</dbReference>
<accession>A0A078KVN7</accession>
<keyword evidence="2" id="KW-0732">Signal</keyword>
<evidence type="ECO:0000313" key="3">
    <source>
        <dbReference type="EMBL" id="CDZ77046.1"/>
    </source>
</evidence>
<feature type="compositionally biased region" description="Polar residues" evidence="1">
    <location>
        <begin position="46"/>
        <end position="71"/>
    </location>
</feature>
<dbReference type="EMBL" id="CCSB01000001">
    <property type="protein sequence ID" value="CDZ77046.1"/>
    <property type="molecule type" value="Genomic_DNA"/>
</dbReference>